<feature type="region of interest" description="Disordered" evidence="1">
    <location>
        <begin position="1"/>
        <end position="25"/>
    </location>
</feature>
<accession>A0A2A2M2I5</accession>
<organism evidence="2 3">
    <name type="scientific">Diploscapter pachys</name>
    <dbReference type="NCBI Taxonomy" id="2018661"/>
    <lineage>
        <taxon>Eukaryota</taxon>
        <taxon>Metazoa</taxon>
        <taxon>Ecdysozoa</taxon>
        <taxon>Nematoda</taxon>
        <taxon>Chromadorea</taxon>
        <taxon>Rhabditida</taxon>
        <taxon>Rhabditina</taxon>
        <taxon>Rhabditomorpha</taxon>
        <taxon>Rhabditoidea</taxon>
        <taxon>Rhabditidae</taxon>
        <taxon>Diploscapter</taxon>
    </lineage>
</organism>
<dbReference type="Proteomes" id="UP000218231">
    <property type="component" value="Unassembled WGS sequence"/>
</dbReference>
<evidence type="ECO:0000313" key="2">
    <source>
        <dbReference type="EMBL" id="PAV92682.1"/>
    </source>
</evidence>
<name>A0A2A2M2I5_9BILA</name>
<dbReference type="EMBL" id="LIAE01006085">
    <property type="protein sequence ID" value="PAV92682.1"/>
    <property type="molecule type" value="Genomic_DNA"/>
</dbReference>
<evidence type="ECO:0000256" key="1">
    <source>
        <dbReference type="SAM" id="MobiDB-lite"/>
    </source>
</evidence>
<evidence type="ECO:0000313" key="3">
    <source>
        <dbReference type="Proteomes" id="UP000218231"/>
    </source>
</evidence>
<gene>
    <name evidence="2" type="ORF">WR25_21788</name>
</gene>
<reference evidence="2 3" key="1">
    <citation type="journal article" date="2017" name="Curr. Biol.">
        <title>Genome architecture and evolution of a unichromosomal asexual nematode.</title>
        <authorList>
            <person name="Fradin H."/>
            <person name="Zegar C."/>
            <person name="Gutwein M."/>
            <person name="Lucas J."/>
            <person name="Kovtun M."/>
            <person name="Corcoran D."/>
            <person name="Baugh L.R."/>
            <person name="Kiontke K."/>
            <person name="Gunsalus K."/>
            <person name="Fitch D.H."/>
            <person name="Piano F."/>
        </authorList>
    </citation>
    <scope>NUCLEOTIDE SEQUENCE [LARGE SCALE GENOMIC DNA]</scope>
    <source>
        <strain evidence="2">PF1309</strain>
    </source>
</reference>
<comment type="caution">
    <text evidence="2">The sequence shown here is derived from an EMBL/GenBank/DDBJ whole genome shotgun (WGS) entry which is preliminary data.</text>
</comment>
<proteinExistence type="predicted"/>
<keyword evidence="3" id="KW-1185">Reference proteome</keyword>
<sequence>MRQAARYPRRAARRQQAQQPRRVDTHAALAGEQHLASDMPVVAGIMVAQGRADADHRCWVGVRVKGAIGCEPCHCSLSCFIDFLA</sequence>
<protein>
    <submittedName>
        <fullName evidence="2">Uncharacterized protein</fullName>
    </submittedName>
</protein>
<dbReference type="AlphaFoldDB" id="A0A2A2M2I5"/>